<feature type="domain" description="YdbS-like PH" evidence="2">
    <location>
        <begin position="70"/>
        <end position="125"/>
    </location>
</feature>
<feature type="transmembrane region" description="Helical" evidence="1">
    <location>
        <begin position="44"/>
        <end position="65"/>
    </location>
</feature>
<accession>A0A7I8D2G2</accession>
<evidence type="ECO:0000313" key="4">
    <source>
        <dbReference type="Proteomes" id="UP000593890"/>
    </source>
</evidence>
<dbReference type="Proteomes" id="UP000593890">
    <property type="component" value="Chromosome"/>
</dbReference>
<feature type="transmembrane region" description="Helical" evidence="1">
    <location>
        <begin position="159"/>
        <end position="183"/>
    </location>
</feature>
<feature type="transmembrane region" description="Helical" evidence="1">
    <location>
        <begin position="12"/>
        <end position="32"/>
    </location>
</feature>
<feature type="domain" description="YdbS-like PH" evidence="2">
    <location>
        <begin position="239"/>
        <end position="305"/>
    </location>
</feature>
<feature type="transmembrane region" description="Helical" evidence="1">
    <location>
        <begin position="371"/>
        <end position="393"/>
    </location>
</feature>
<gene>
    <name evidence="3" type="ORF">C12CBH8_00620</name>
</gene>
<organism evidence="3 4">
    <name type="scientific">Solibaculum mannosilyticum</name>
    <dbReference type="NCBI Taxonomy" id="2780922"/>
    <lineage>
        <taxon>Bacteria</taxon>
        <taxon>Bacillati</taxon>
        <taxon>Bacillota</taxon>
        <taxon>Clostridia</taxon>
        <taxon>Eubacteriales</taxon>
        <taxon>Oscillospiraceae</taxon>
        <taxon>Solibaculum</taxon>
    </lineage>
</organism>
<dbReference type="AlphaFoldDB" id="A0A7I8D2G2"/>
<evidence type="ECO:0000256" key="1">
    <source>
        <dbReference type="SAM" id="Phobius"/>
    </source>
</evidence>
<dbReference type="RefSeq" id="WP_090263819.1">
    <property type="nucleotide sequence ID" value="NZ_AP023321.1"/>
</dbReference>
<reference evidence="4" key="1">
    <citation type="submission" date="2020-07" db="EMBL/GenBank/DDBJ databases">
        <title>Complete genome sequencing of Clostridia bacterium strain 12CBH8.</title>
        <authorList>
            <person name="Sakamoto M."/>
            <person name="Murakami T."/>
            <person name="Mori H."/>
        </authorList>
    </citation>
    <scope>NUCLEOTIDE SEQUENCE [LARGE SCALE GENOMIC DNA]</scope>
    <source>
        <strain evidence="4">12CBH8</strain>
    </source>
</reference>
<keyword evidence="1" id="KW-0472">Membrane</keyword>
<dbReference type="PANTHER" id="PTHR34473">
    <property type="entry name" value="UPF0699 TRANSMEMBRANE PROTEIN YDBS"/>
    <property type="match status" value="1"/>
</dbReference>
<feature type="transmembrane region" description="Helical" evidence="1">
    <location>
        <begin position="344"/>
        <end position="365"/>
    </location>
</feature>
<evidence type="ECO:0000259" key="2">
    <source>
        <dbReference type="Pfam" id="PF03703"/>
    </source>
</evidence>
<dbReference type="PANTHER" id="PTHR34473:SF2">
    <property type="entry name" value="UPF0699 TRANSMEMBRANE PROTEIN YDBT"/>
    <property type="match status" value="1"/>
</dbReference>
<evidence type="ECO:0000313" key="3">
    <source>
        <dbReference type="EMBL" id="BCI59423.1"/>
    </source>
</evidence>
<sequence>MSIHFRTHPATILVGLKRYVFILLFPVLQQLLTLPFHPSSWSVLFWGEIGAAGAIVLLSAVRWLLLRCRLVDGVLTVSSGVLLQKRRAFPLSAVSSVNYERPLWLAAMGGGRVRLDTAAGRDKEADLTLYVSRKRADWLVSQIKCDYSTGKTARGRAGLLPLMLMAASSSNAAAGLFFAVPLINHLGEILGEEFSRRIYETFNRATEILSQVIPPLTAGIAVILAAGWLIAFFRVLIRYMHLQVRRSGSVLTLTAGPFFQRHTVLPIDHINAVDIRQKLLMYPFGVRSICLLCAGFGKEKGEREVLLPAMRPEPMEQAMKSLLPGFHIQPKNFVRPPKKALRRYVFIPVLILLLLIPAILLLWAYRPSLRFLIPWLAIALTLPAVWFLLLSLASYKEAGVDLNSDICILRCRKYFVLHWVAVPATRIRRIDLTQSIFQRMDGVCNLRVLIYGEKGTRYTIRELPLEEVLQSVSEFDYS</sequence>
<keyword evidence="1" id="KW-1133">Transmembrane helix</keyword>
<dbReference type="InterPro" id="IPR005182">
    <property type="entry name" value="YdbS-like_PH"/>
</dbReference>
<keyword evidence="4" id="KW-1185">Reference proteome</keyword>
<name>A0A7I8D2G2_9FIRM</name>
<feature type="transmembrane region" description="Helical" evidence="1">
    <location>
        <begin position="216"/>
        <end position="237"/>
    </location>
</feature>
<keyword evidence="1" id="KW-0812">Transmembrane</keyword>
<proteinExistence type="predicted"/>
<dbReference type="EMBL" id="AP023321">
    <property type="protein sequence ID" value="BCI59423.1"/>
    <property type="molecule type" value="Genomic_DNA"/>
</dbReference>
<protein>
    <recommendedName>
        <fullName evidence="2">YdbS-like PH domain-containing protein</fullName>
    </recommendedName>
</protein>
<dbReference type="Pfam" id="PF03703">
    <property type="entry name" value="bPH_2"/>
    <property type="match status" value="2"/>
</dbReference>
<dbReference type="KEGG" id="sman:C12CBH8_00620"/>